<evidence type="ECO:0000256" key="1">
    <source>
        <dbReference type="SAM" id="MobiDB-lite"/>
    </source>
</evidence>
<evidence type="ECO:0000313" key="2">
    <source>
        <dbReference type="EMBL" id="MFC5178004.1"/>
    </source>
</evidence>
<accession>A0ABW0BKY6</accession>
<sequence length="294" mass="31582">MRSDARSLGGLRVAALAALLLALLPWLTACTGDDLDAVDPPVVLQDPSDASEGSRDDAPASATRERDSLVLEFPGGSTEELLTNSGDRHLLVSHVSSADGEIASVSDAPDGQALRFPRYDPKGEDFAILKVRSRGLDDLLSPGRRSFVFGADVAMDDVTTGTASDNGDNLVQRGLYESSSQYKIQVDDGAVSCRVAGLLGEVLVYGPYRLQPDDWYRIRCHREGDSVTLAVAPLSARGPGRWESRSETGRIGPVLMAADMPMSVGGKLSWSGELLPSSTDQFNGRVDRVYYHRD</sequence>
<evidence type="ECO:0000313" key="3">
    <source>
        <dbReference type="Proteomes" id="UP001596087"/>
    </source>
</evidence>
<dbReference type="PROSITE" id="PS51257">
    <property type="entry name" value="PROKAR_LIPOPROTEIN"/>
    <property type="match status" value="1"/>
</dbReference>
<feature type="compositionally biased region" description="Basic and acidic residues" evidence="1">
    <location>
        <begin position="52"/>
        <end position="66"/>
    </location>
</feature>
<gene>
    <name evidence="2" type="ORF">ACFPGP_15080</name>
</gene>
<organism evidence="2 3">
    <name type="scientific">Nocardioides taihuensis</name>
    <dbReference type="NCBI Taxonomy" id="1835606"/>
    <lineage>
        <taxon>Bacteria</taxon>
        <taxon>Bacillati</taxon>
        <taxon>Actinomycetota</taxon>
        <taxon>Actinomycetes</taxon>
        <taxon>Propionibacteriales</taxon>
        <taxon>Nocardioidaceae</taxon>
        <taxon>Nocardioides</taxon>
    </lineage>
</organism>
<protein>
    <recommendedName>
        <fullName evidence="4">Laminin G domain-containing protein</fullName>
    </recommendedName>
</protein>
<keyword evidence="3" id="KW-1185">Reference proteome</keyword>
<feature type="region of interest" description="Disordered" evidence="1">
    <location>
        <begin position="40"/>
        <end position="66"/>
    </location>
</feature>
<evidence type="ECO:0008006" key="4">
    <source>
        <dbReference type="Google" id="ProtNLM"/>
    </source>
</evidence>
<name>A0ABW0BKY6_9ACTN</name>
<dbReference type="RefSeq" id="WP_378591492.1">
    <property type="nucleotide sequence ID" value="NZ_JBHSKD010000018.1"/>
</dbReference>
<reference evidence="3" key="1">
    <citation type="journal article" date="2019" name="Int. J. Syst. Evol. Microbiol.">
        <title>The Global Catalogue of Microorganisms (GCM) 10K type strain sequencing project: providing services to taxonomists for standard genome sequencing and annotation.</title>
        <authorList>
            <consortium name="The Broad Institute Genomics Platform"/>
            <consortium name="The Broad Institute Genome Sequencing Center for Infectious Disease"/>
            <person name="Wu L."/>
            <person name="Ma J."/>
        </authorList>
    </citation>
    <scope>NUCLEOTIDE SEQUENCE [LARGE SCALE GENOMIC DNA]</scope>
    <source>
        <strain evidence="3">DFY41</strain>
    </source>
</reference>
<dbReference type="EMBL" id="JBHSKD010000018">
    <property type="protein sequence ID" value="MFC5178004.1"/>
    <property type="molecule type" value="Genomic_DNA"/>
</dbReference>
<dbReference type="Proteomes" id="UP001596087">
    <property type="component" value="Unassembled WGS sequence"/>
</dbReference>
<proteinExistence type="predicted"/>
<comment type="caution">
    <text evidence="2">The sequence shown here is derived from an EMBL/GenBank/DDBJ whole genome shotgun (WGS) entry which is preliminary data.</text>
</comment>